<evidence type="ECO:0000256" key="1">
    <source>
        <dbReference type="ARBA" id="ARBA00022448"/>
    </source>
</evidence>
<dbReference type="OrthoDB" id="9802264at2"/>
<sequence length="362" mass="39048">MQFDLRLRHALPDLTLDIALQGGPGVTALFGPSGAGKTSIINAVAGLFRPDHGRMTLGDRVLFDDRVWLPPERRRMGYVFQDGRLFPHLTVRENLRFGAPYSADAPPLDEDTLIDLLALAPLLNRRPRTLSGGETQRVALARALLCAPQMLLMDEPLAALDGPRKEDILPYLDRVKSQAGIPILYVTHAVDEIARLADHVALLQNGRITLHGPVFDVLSDPAAMPLLGVREAGAILHAVVADHGADGLTRLSVGGQFMELPGVDAAPGEQLRLRILARDVILSRTRPEGLSARNILYTTIDALQTGRGPGTAVVLQLEGQRLLARVTDRSVADLALAPGQAVYAIVKSTSVARSAMMRLGQD</sequence>
<dbReference type="GO" id="GO:0140359">
    <property type="term" value="F:ABC-type transporter activity"/>
    <property type="evidence" value="ECO:0007669"/>
    <property type="project" value="InterPro"/>
</dbReference>
<evidence type="ECO:0000313" key="12">
    <source>
        <dbReference type="EMBL" id="THH37267.1"/>
    </source>
</evidence>
<dbReference type="InterPro" id="IPR008995">
    <property type="entry name" value="Mo/tungstate-bd_C_term_dom"/>
</dbReference>
<dbReference type="InterPro" id="IPR003439">
    <property type="entry name" value="ABC_transporter-like_ATP-bd"/>
</dbReference>
<dbReference type="PROSITE" id="PS50893">
    <property type="entry name" value="ABC_TRANSPORTER_2"/>
    <property type="match status" value="1"/>
</dbReference>
<evidence type="ECO:0000256" key="8">
    <source>
        <dbReference type="ARBA" id="ARBA00023136"/>
    </source>
</evidence>
<dbReference type="PANTHER" id="PTHR43514">
    <property type="entry name" value="ABC TRANSPORTER I FAMILY MEMBER 10"/>
    <property type="match status" value="1"/>
</dbReference>
<comment type="caution">
    <text evidence="12">The sequence shown here is derived from an EMBL/GenBank/DDBJ whole genome shotgun (WGS) entry which is preliminary data.</text>
</comment>
<dbReference type="Pfam" id="PF00005">
    <property type="entry name" value="ABC_tran"/>
    <property type="match status" value="1"/>
</dbReference>
<dbReference type="RefSeq" id="WP_136462865.1">
    <property type="nucleotide sequence ID" value="NZ_SRKY01000002.1"/>
</dbReference>
<dbReference type="SMART" id="SM00382">
    <property type="entry name" value="AAA"/>
    <property type="match status" value="1"/>
</dbReference>
<dbReference type="InterPro" id="IPR050334">
    <property type="entry name" value="Molybdenum_import_ModC"/>
</dbReference>
<evidence type="ECO:0000259" key="11">
    <source>
        <dbReference type="PROSITE" id="PS51866"/>
    </source>
</evidence>
<dbReference type="InterPro" id="IPR011868">
    <property type="entry name" value="ModC_ABC_ATP-bd"/>
</dbReference>
<evidence type="ECO:0000256" key="7">
    <source>
        <dbReference type="ARBA" id="ARBA00022967"/>
    </source>
</evidence>
<dbReference type="InterPro" id="IPR005116">
    <property type="entry name" value="Transp-assoc_OB_typ1"/>
</dbReference>
<keyword evidence="5" id="KW-0547">Nucleotide-binding</keyword>
<evidence type="ECO:0000256" key="2">
    <source>
        <dbReference type="ARBA" id="ARBA00022475"/>
    </source>
</evidence>
<protein>
    <submittedName>
        <fullName evidence="12">Molybdenum ABC transporter ATP-binding protein</fullName>
    </submittedName>
</protein>
<reference evidence="12 13" key="1">
    <citation type="submission" date="2019-04" db="EMBL/GenBank/DDBJ databases">
        <title>Shimia ponticola sp. nov., isolated from seawater.</title>
        <authorList>
            <person name="Kim Y.-O."/>
            <person name="Yoon J.-H."/>
        </authorList>
    </citation>
    <scope>NUCLEOTIDE SEQUENCE [LARGE SCALE GENOMIC DNA]</scope>
    <source>
        <strain evidence="12 13">MYP11</strain>
    </source>
</reference>
<name>A0A4S4NFA6_9RHOB</name>
<accession>A0A4S4NFA6</accession>
<evidence type="ECO:0000256" key="3">
    <source>
        <dbReference type="ARBA" id="ARBA00022505"/>
    </source>
</evidence>
<evidence type="ECO:0000256" key="4">
    <source>
        <dbReference type="ARBA" id="ARBA00022519"/>
    </source>
</evidence>
<dbReference type="NCBIfam" id="TIGR02142">
    <property type="entry name" value="modC_ABC"/>
    <property type="match status" value="1"/>
</dbReference>
<keyword evidence="4" id="KW-0997">Cell inner membrane</keyword>
<keyword evidence="6 12" id="KW-0067">ATP-binding</keyword>
<keyword evidence="2" id="KW-1003">Cell membrane</keyword>
<dbReference type="Proteomes" id="UP000306602">
    <property type="component" value="Unassembled WGS sequence"/>
</dbReference>
<dbReference type="GO" id="GO:0016887">
    <property type="term" value="F:ATP hydrolysis activity"/>
    <property type="evidence" value="ECO:0007669"/>
    <property type="project" value="InterPro"/>
</dbReference>
<keyword evidence="13" id="KW-1185">Reference proteome</keyword>
<dbReference type="SUPFAM" id="SSF50331">
    <property type="entry name" value="MOP-like"/>
    <property type="match status" value="1"/>
</dbReference>
<keyword evidence="1" id="KW-0813">Transport</keyword>
<dbReference type="Gene3D" id="3.40.50.300">
    <property type="entry name" value="P-loop containing nucleotide triphosphate hydrolases"/>
    <property type="match status" value="1"/>
</dbReference>
<proteinExistence type="predicted"/>
<dbReference type="Gene3D" id="2.40.50.100">
    <property type="match status" value="1"/>
</dbReference>
<dbReference type="Pfam" id="PF03459">
    <property type="entry name" value="TOBE"/>
    <property type="match status" value="1"/>
</dbReference>
<evidence type="ECO:0000259" key="10">
    <source>
        <dbReference type="PROSITE" id="PS50893"/>
    </source>
</evidence>
<organism evidence="12 13">
    <name type="scientific">Aliishimia ponticola</name>
    <dbReference type="NCBI Taxonomy" id="2499833"/>
    <lineage>
        <taxon>Bacteria</taxon>
        <taxon>Pseudomonadati</taxon>
        <taxon>Pseudomonadota</taxon>
        <taxon>Alphaproteobacteria</taxon>
        <taxon>Rhodobacterales</taxon>
        <taxon>Paracoccaceae</taxon>
        <taxon>Aliishimia</taxon>
    </lineage>
</organism>
<dbReference type="InterPro" id="IPR003593">
    <property type="entry name" value="AAA+_ATPase"/>
</dbReference>
<dbReference type="EMBL" id="SRKY01000002">
    <property type="protein sequence ID" value="THH37267.1"/>
    <property type="molecule type" value="Genomic_DNA"/>
</dbReference>
<dbReference type="PROSITE" id="PS51866">
    <property type="entry name" value="MOP"/>
    <property type="match status" value="1"/>
</dbReference>
<dbReference type="InterPro" id="IPR027417">
    <property type="entry name" value="P-loop_NTPase"/>
</dbReference>
<evidence type="ECO:0000313" key="13">
    <source>
        <dbReference type="Proteomes" id="UP000306602"/>
    </source>
</evidence>
<dbReference type="AlphaFoldDB" id="A0A4S4NFA6"/>
<keyword evidence="8" id="KW-0472">Membrane</keyword>
<evidence type="ECO:0000256" key="6">
    <source>
        <dbReference type="ARBA" id="ARBA00022840"/>
    </source>
</evidence>
<dbReference type="PANTHER" id="PTHR43514:SF4">
    <property type="entry name" value="ABC TRANSPORTER I FAMILY MEMBER 10"/>
    <property type="match status" value="1"/>
</dbReference>
<dbReference type="SUPFAM" id="SSF52540">
    <property type="entry name" value="P-loop containing nucleoside triphosphate hydrolases"/>
    <property type="match status" value="1"/>
</dbReference>
<dbReference type="GO" id="GO:0015098">
    <property type="term" value="F:molybdate ion transmembrane transporter activity"/>
    <property type="evidence" value="ECO:0007669"/>
    <property type="project" value="InterPro"/>
</dbReference>
<dbReference type="GO" id="GO:0016020">
    <property type="term" value="C:membrane"/>
    <property type="evidence" value="ECO:0007669"/>
    <property type="project" value="InterPro"/>
</dbReference>
<evidence type="ECO:0000256" key="9">
    <source>
        <dbReference type="PROSITE-ProRule" id="PRU01213"/>
    </source>
</evidence>
<keyword evidence="7" id="KW-1278">Translocase</keyword>
<gene>
    <name evidence="12" type="primary">modC</name>
    <name evidence="12" type="ORF">E4Z66_10120</name>
</gene>
<feature type="domain" description="ABC transporter" evidence="10">
    <location>
        <begin position="5"/>
        <end position="230"/>
    </location>
</feature>
<feature type="domain" description="Mop" evidence="11">
    <location>
        <begin position="289"/>
        <end position="355"/>
    </location>
</feature>
<dbReference type="InterPro" id="IPR004606">
    <property type="entry name" value="Mop_domain"/>
</dbReference>
<keyword evidence="3 9" id="KW-0500">Molybdenum</keyword>
<dbReference type="GO" id="GO:0005524">
    <property type="term" value="F:ATP binding"/>
    <property type="evidence" value="ECO:0007669"/>
    <property type="project" value="UniProtKB-KW"/>
</dbReference>
<evidence type="ECO:0000256" key="5">
    <source>
        <dbReference type="ARBA" id="ARBA00022741"/>
    </source>
</evidence>